<accession>G4QKY7</accession>
<evidence type="ECO:0000313" key="4">
    <source>
        <dbReference type="Proteomes" id="UP000009282"/>
    </source>
</evidence>
<gene>
    <name evidence="3" type="ordered locus">GNIT_1253</name>
</gene>
<dbReference type="RefSeq" id="WP_014108251.1">
    <property type="nucleotide sequence ID" value="NC_016041.1"/>
</dbReference>
<feature type="domain" description="Transposase zinc-binding" evidence="2">
    <location>
        <begin position="16"/>
        <end position="106"/>
    </location>
</feature>
<dbReference type="EMBL" id="CP003060">
    <property type="protein sequence ID" value="AEP29377.1"/>
    <property type="molecule type" value="Genomic_DNA"/>
</dbReference>
<dbReference type="STRING" id="1085623.GNIT_1253"/>
<dbReference type="eggNOG" id="COG0517">
    <property type="taxonomic scope" value="Bacteria"/>
</dbReference>
<dbReference type="AlphaFoldDB" id="G4QKY7"/>
<dbReference type="PANTHER" id="PTHR37023:SF1">
    <property type="entry name" value="ISSOD25 TRANSPOSASE TNPA_ISSOD25"/>
    <property type="match status" value="1"/>
</dbReference>
<evidence type="ECO:0000259" key="2">
    <source>
        <dbReference type="Pfam" id="PF14319"/>
    </source>
</evidence>
<dbReference type="GO" id="GO:0006313">
    <property type="term" value="P:DNA transposition"/>
    <property type="evidence" value="ECO:0007669"/>
    <property type="project" value="InterPro"/>
</dbReference>
<dbReference type="NCBIfam" id="NF033538">
    <property type="entry name" value="transpos_IS91"/>
    <property type="match status" value="1"/>
</dbReference>
<sequence>MDNPSSRPALEVADVFRFYGAQYKAKQRGHLSLNQLKVMSAIERCRTAQLGGHELHCNKCETDLIAYNSCRNRHCPKCQSSAAKRWLNARQAQLLPVEYYHVVFTLPEEVAQLAFYNKAKMYDLLFSAASQTLSTIAKDPKHLGADIGSTMVLHTWGSAMTHHPHVHCIVPGGGISLDKHSWKACKKGFFLPVRVLSRLFRRLYMQGVRQLYEAEQLQCFGKLVETAHFDDPIKLSSWTHAQQQREWVVYAKRPFAGPEAVLAYLSRYTHRVAIANSRLQKMDNEHVHFKYKDYRRKGNNMHKLMKVDTDEFIRRFMLHILPSGFHRIRHYGLLSSKVKLKQSRQLLHVSEPEDEEIIQETDEPSAPFMCRECHLPLKITGLRGAAYKPRAPPN</sequence>
<dbReference type="GO" id="GO:0004803">
    <property type="term" value="F:transposase activity"/>
    <property type="evidence" value="ECO:0007669"/>
    <property type="project" value="InterPro"/>
</dbReference>
<dbReference type="OrthoDB" id="6979325at2"/>
<proteinExistence type="predicted"/>
<reference evidence="3 4" key="1">
    <citation type="journal article" date="2011" name="J. Bacteriol.">
        <title>Complete genome sequence of seawater bacterium Glaciecola nitratireducens FR1064T.</title>
        <authorList>
            <person name="Bian F."/>
            <person name="Qin Q.L."/>
            <person name="Xie B.B."/>
            <person name="Shu Y.L."/>
            <person name="Zhang X.Y."/>
            <person name="Yu Y."/>
            <person name="Chen B."/>
            <person name="Chen X.L."/>
            <person name="Zhou B.C."/>
            <person name="Zhang Y.Z."/>
        </authorList>
    </citation>
    <scope>NUCLEOTIDE SEQUENCE [LARGE SCALE GENOMIC DNA]</scope>
    <source>
        <strain evidence="4">JCM 12485 / KCTC 12276 / FR1064</strain>
    </source>
</reference>
<keyword evidence="4" id="KW-1185">Reference proteome</keyword>
<dbReference type="InterPro" id="IPR054832">
    <property type="entry name" value="transpos_IS91"/>
</dbReference>
<feature type="domain" description="Transposase IS801/IS1294" evidence="1">
    <location>
        <begin position="148"/>
        <end position="337"/>
    </location>
</feature>
<dbReference type="InterPro" id="IPR007069">
    <property type="entry name" value="Transposase_32"/>
</dbReference>
<protein>
    <submittedName>
        <fullName evidence="3">Putative transposase</fullName>
    </submittedName>
</protein>
<dbReference type="HOGENOM" id="CLU_038153_1_0_6"/>
<dbReference type="GO" id="GO:0003677">
    <property type="term" value="F:DNA binding"/>
    <property type="evidence" value="ECO:0007669"/>
    <property type="project" value="InterPro"/>
</dbReference>
<dbReference type="Pfam" id="PF14319">
    <property type="entry name" value="Zn_Tnp_IS91"/>
    <property type="match status" value="1"/>
</dbReference>
<dbReference type="InterPro" id="IPR026889">
    <property type="entry name" value="Zn_Tnp"/>
</dbReference>
<dbReference type="KEGG" id="gni:GNIT_1253"/>
<name>G4QKY7_GLANF</name>
<dbReference type="Pfam" id="PF04986">
    <property type="entry name" value="Y2_Tnp"/>
    <property type="match status" value="1"/>
</dbReference>
<dbReference type="Proteomes" id="UP000009282">
    <property type="component" value="Chromosome"/>
</dbReference>
<organism evidence="3 4">
    <name type="scientific">Glaciecola nitratireducens (strain JCM 12485 / KCTC 12276 / FR1064)</name>
    <dbReference type="NCBI Taxonomy" id="1085623"/>
    <lineage>
        <taxon>Bacteria</taxon>
        <taxon>Pseudomonadati</taxon>
        <taxon>Pseudomonadota</taxon>
        <taxon>Gammaproteobacteria</taxon>
        <taxon>Alteromonadales</taxon>
        <taxon>Alteromonadaceae</taxon>
        <taxon>Brumicola</taxon>
    </lineage>
</organism>
<evidence type="ECO:0000259" key="1">
    <source>
        <dbReference type="Pfam" id="PF04986"/>
    </source>
</evidence>
<dbReference type="PANTHER" id="PTHR37023">
    <property type="entry name" value="TRANSPOSASE"/>
    <property type="match status" value="1"/>
</dbReference>
<evidence type="ECO:0000313" key="3">
    <source>
        <dbReference type="EMBL" id="AEP29377.1"/>
    </source>
</evidence>